<reference evidence="1 3" key="2">
    <citation type="submission" date="2018-08" db="EMBL/GenBank/DDBJ databases">
        <title>Complete genome of the Arcobacter ellisii type strain LMG 26155.</title>
        <authorList>
            <person name="Miller W.G."/>
            <person name="Yee E."/>
            <person name="Bono J.L."/>
        </authorList>
    </citation>
    <scope>NUCLEOTIDE SEQUENCE [LARGE SCALE GENOMIC DNA]</scope>
    <source>
        <strain evidence="1 3">LMG 26155</strain>
    </source>
</reference>
<dbReference type="EMBL" id="CP032097">
    <property type="protein sequence ID" value="AXX95037.1"/>
    <property type="molecule type" value="Genomic_DNA"/>
</dbReference>
<dbReference type="OrthoDB" id="5349019at2"/>
<keyword evidence="3" id="KW-1185">Reference proteome</keyword>
<dbReference type="EMBL" id="NXIG01000007">
    <property type="protein sequence ID" value="RXI30359.1"/>
    <property type="molecule type" value="Genomic_DNA"/>
</dbReference>
<reference evidence="2 4" key="1">
    <citation type="submission" date="2017-09" db="EMBL/GenBank/DDBJ databases">
        <title>Genomics of the genus Arcobacter.</title>
        <authorList>
            <person name="Perez-Cataluna A."/>
            <person name="Figueras M.J."/>
            <person name="Salas-Masso N."/>
        </authorList>
    </citation>
    <scope>NUCLEOTIDE SEQUENCE [LARGE SCALE GENOMIC DNA]</scope>
    <source>
        <strain evidence="2 4">CECT 7837</strain>
    </source>
</reference>
<dbReference type="RefSeq" id="WP_118917230.1">
    <property type="nucleotide sequence ID" value="NZ_CP032097.1"/>
</dbReference>
<dbReference type="Proteomes" id="UP000262582">
    <property type="component" value="Chromosome"/>
</dbReference>
<sequence>MVKKKKYFSFFGILAATVNKKLESLNCMILSVLSKAPAITKILLHKQLKPMKLYSTNNI</sequence>
<evidence type="ECO:0000313" key="4">
    <source>
        <dbReference type="Proteomes" id="UP000290588"/>
    </source>
</evidence>
<dbReference type="AlphaFoldDB" id="A0A347U859"/>
<protein>
    <submittedName>
        <fullName evidence="2">Uncharacterized protein</fullName>
    </submittedName>
</protein>
<organism evidence="2 4">
    <name type="scientific">Arcobacter ellisii</name>
    <dbReference type="NCBI Taxonomy" id="913109"/>
    <lineage>
        <taxon>Bacteria</taxon>
        <taxon>Pseudomonadati</taxon>
        <taxon>Campylobacterota</taxon>
        <taxon>Epsilonproteobacteria</taxon>
        <taxon>Campylobacterales</taxon>
        <taxon>Arcobacteraceae</taxon>
        <taxon>Arcobacter</taxon>
    </lineage>
</organism>
<evidence type="ECO:0000313" key="2">
    <source>
        <dbReference type="EMBL" id="RXI30359.1"/>
    </source>
</evidence>
<evidence type="ECO:0000313" key="1">
    <source>
        <dbReference type="EMBL" id="AXX95037.1"/>
    </source>
</evidence>
<dbReference type="Proteomes" id="UP000290588">
    <property type="component" value="Unassembled WGS sequence"/>
</dbReference>
<proteinExistence type="predicted"/>
<accession>A0A347U859</accession>
<name>A0A347U859_9BACT</name>
<evidence type="ECO:0000313" key="3">
    <source>
        <dbReference type="Proteomes" id="UP000262582"/>
    </source>
</evidence>
<gene>
    <name evidence="1" type="ORF">AELL_1374</name>
    <name evidence="2" type="ORF">CP962_08405</name>
</gene>
<dbReference type="KEGG" id="aell:AELL_1374"/>